<feature type="compositionally biased region" description="Basic and acidic residues" evidence="1">
    <location>
        <begin position="113"/>
        <end position="123"/>
    </location>
</feature>
<feature type="region of interest" description="Disordered" evidence="1">
    <location>
        <begin position="52"/>
        <end position="123"/>
    </location>
</feature>
<keyword evidence="2" id="KW-0472">Membrane</keyword>
<proteinExistence type="predicted"/>
<comment type="caution">
    <text evidence="3">The sequence shown here is derived from an EMBL/GenBank/DDBJ whole genome shotgun (WGS) entry which is preliminary data.</text>
</comment>
<dbReference type="OrthoDB" id="3934519at2759"/>
<accession>A0A9P8EPF2</accession>
<name>A0A9P8EPF2_AURME</name>
<feature type="transmembrane region" description="Helical" evidence="2">
    <location>
        <begin position="6"/>
        <end position="26"/>
    </location>
</feature>
<protein>
    <submittedName>
        <fullName evidence="3">Uncharacterized protein</fullName>
    </submittedName>
</protein>
<keyword evidence="2" id="KW-1133">Transmembrane helix</keyword>
<gene>
    <name evidence="3" type="ORF">KCU76_g4749</name>
</gene>
<reference evidence="3" key="2">
    <citation type="submission" date="2021-08" db="EMBL/GenBank/DDBJ databases">
        <authorList>
            <person name="Gostincar C."/>
            <person name="Sun X."/>
            <person name="Song Z."/>
            <person name="Gunde-Cimerman N."/>
        </authorList>
    </citation>
    <scope>NUCLEOTIDE SEQUENCE</scope>
    <source>
        <strain evidence="3">EXF-9911</strain>
    </source>
</reference>
<dbReference type="Proteomes" id="UP000779574">
    <property type="component" value="Unassembled WGS sequence"/>
</dbReference>
<evidence type="ECO:0000313" key="3">
    <source>
        <dbReference type="EMBL" id="KAG9695090.1"/>
    </source>
</evidence>
<evidence type="ECO:0000256" key="2">
    <source>
        <dbReference type="SAM" id="Phobius"/>
    </source>
</evidence>
<feature type="compositionally biased region" description="Basic residues" evidence="1">
    <location>
        <begin position="96"/>
        <end position="106"/>
    </location>
</feature>
<feature type="non-terminal residue" evidence="3">
    <location>
        <position position="123"/>
    </location>
</feature>
<dbReference type="EMBL" id="JAHFXF010000141">
    <property type="protein sequence ID" value="KAG9695090.1"/>
    <property type="molecule type" value="Genomic_DNA"/>
</dbReference>
<keyword evidence="2" id="KW-0812">Transmembrane</keyword>
<sequence>MNPAGSIALALFLTTFGVIFFWYIWVKAFEWELAIWYRSNVQRRKERELEARSIDLEMGGGAGGGSKAPSKHGSKKSGGGSSKHGSKKSGEGSSKHGSKAASKKSGSKGGGGSRHDSRSGSKA</sequence>
<dbReference type="AlphaFoldDB" id="A0A9P8EPF2"/>
<reference evidence="3" key="1">
    <citation type="journal article" date="2021" name="J Fungi (Basel)">
        <title>Virulence traits and population genomics of the black yeast Aureobasidium melanogenum.</title>
        <authorList>
            <person name="Cernosa A."/>
            <person name="Sun X."/>
            <person name="Gostincar C."/>
            <person name="Fang C."/>
            <person name="Gunde-Cimerman N."/>
            <person name="Song Z."/>
        </authorList>
    </citation>
    <scope>NUCLEOTIDE SEQUENCE</scope>
    <source>
        <strain evidence="3">EXF-9911</strain>
    </source>
</reference>
<evidence type="ECO:0000256" key="1">
    <source>
        <dbReference type="SAM" id="MobiDB-lite"/>
    </source>
</evidence>
<organism evidence="3 4">
    <name type="scientific">Aureobasidium melanogenum</name>
    <name type="common">Aureobasidium pullulans var. melanogenum</name>
    <dbReference type="NCBI Taxonomy" id="46634"/>
    <lineage>
        <taxon>Eukaryota</taxon>
        <taxon>Fungi</taxon>
        <taxon>Dikarya</taxon>
        <taxon>Ascomycota</taxon>
        <taxon>Pezizomycotina</taxon>
        <taxon>Dothideomycetes</taxon>
        <taxon>Dothideomycetidae</taxon>
        <taxon>Dothideales</taxon>
        <taxon>Saccotheciaceae</taxon>
        <taxon>Aureobasidium</taxon>
    </lineage>
</organism>
<evidence type="ECO:0000313" key="4">
    <source>
        <dbReference type="Proteomes" id="UP000779574"/>
    </source>
</evidence>